<dbReference type="HOGENOM" id="CLU_2444321_0_0_1"/>
<proteinExistence type="predicted"/>
<dbReference type="EnsemblPlants" id="OBART11G21720.5">
    <property type="protein sequence ID" value="OBART11G21720.5"/>
    <property type="gene ID" value="OBART11G21720"/>
</dbReference>
<accession>A0A0D3HPL2</accession>
<dbReference type="Gramene" id="OBART11G21720.5">
    <property type="protein sequence ID" value="OBART11G21720.5"/>
    <property type="gene ID" value="OBART11G21720"/>
</dbReference>
<sequence>MLAPFSRRYKCGTTTIVGERGSTRRKCLCGDSSQLQRWPPRPAAYVHDRCVAGAEKDHPLSECALCGWLKELSRQMGFGALQKENEDQVK</sequence>
<keyword evidence="2" id="KW-1185">Reference proteome</keyword>
<organism evidence="1">
    <name type="scientific">Oryza barthii</name>
    <dbReference type="NCBI Taxonomy" id="65489"/>
    <lineage>
        <taxon>Eukaryota</taxon>
        <taxon>Viridiplantae</taxon>
        <taxon>Streptophyta</taxon>
        <taxon>Embryophyta</taxon>
        <taxon>Tracheophyta</taxon>
        <taxon>Spermatophyta</taxon>
        <taxon>Magnoliopsida</taxon>
        <taxon>Liliopsida</taxon>
        <taxon>Poales</taxon>
        <taxon>Poaceae</taxon>
        <taxon>BOP clade</taxon>
        <taxon>Oryzoideae</taxon>
        <taxon>Oryzeae</taxon>
        <taxon>Oryzinae</taxon>
        <taxon>Oryza</taxon>
    </lineage>
</organism>
<dbReference type="Proteomes" id="UP000026960">
    <property type="component" value="Chromosome 11"/>
</dbReference>
<protein>
    <submittedName>
        <fullName evidence="1">Uncharacterized protein</fullName>
    </submittedName>
</protein>
<evidence type="ECO:0000313" key="1">
    <source>
        <dbReference type="EnsemblPlants" id="OBART11G21720.5"/>
    </source>
</evidence>
<name>A0A0D3HPL2_9ORYZ</name>
<reference evidence="1" key="2">
    <citation type="submission" date="2015-03" db="UniProtKB">
        <authorList>
            <consortium name="EnsemblPlants"/>
        </authorList>
    </citation>
    <scope>IDENTIFICATION</scope>
</reference>
<evidence type="ECO:0000313" key="2">
    <source>
        <dbReference type="Proteomes" id="UP000026960"/>
    </source>
</evidence>
<reference evidence="1" key="1">
    <citation type="journal article" date="2009" name="Rice">
        <title>De Novo Next Generation Sequencing of Plant Genomes.</title>
        <authorList>
            <person name="Rounsley S."/>
            <person name="Marri P.R."/>
            <person name="Yu Y."/>
            <person name="He R."/>
            <person name="Sisneros N."/>
            <person name="Goicoechea J.L."/>
            <person name="Lee S.J."/>
            <person name="Angelova A."/>
            <person name="Kudrna D."/>
            <person name="Luo M."/>
            <person name="Affourtit J."/>
            <person name="Desany B."/>
            <person name="Knight J."/>
            <person name="Niazi F."/>
            <person name="Egholm M."/>
            <person name="Wing R.A."/>
        </authorList>
    </citation>
    <scope>NUCLEOTIDE SEQUENCE [LARGE SCALE GENOMIC DNA]</scope>
    <source>
        <strain evidence="1">cv. IRGC 105608</strain>
    </source>
</reference>
<dbReference type="AlphaFoldDB" id="A0A0D3HPL2"/>